<proteinExistence type="predicted"/>
<dbReference type="Gene3D" id="1.20.120.450">
    <property type="entry name" value="dinb family like domain"/>
    <property type="match status" value="1"/>
</dbReference>
<dbReference type="InterPro" id="IPR034660">
    <property type="entry name" value="DinB/YfiT-like"/>
</dbReference>
<keyword evidence="2" id="KW-1185">Reference proteome</keyword>
<dbReference type="Proteomes" id="UP001596500">
    <property type="component" value="Unassembled WGS sequence"/>
</dbReference>
<evidence type="ECO:0000313" key="2">
    <source>
        <dbReference type="Proteomes" id="UP001596500"/>
    </source>
</evidence>
<sequence length="116" mass="13182">MVKERDIGTLCDSAINNVSRFIRAQQSEGPFVVTGYDQDEWVRAQQYQQASLEEVASLWVSLNRSVLRVVSRLPEGKETQACLLPDGKQVTLAWLIKDYVAHMEHHLAQIFAEPLL</sequence>
<comment type="caution">
    <text evidence="1">The sequence shown here is derived from an EMBL/GenBank/DDBJ whole genome shotgun (WGS) entry which is preliminary data.</text>
</comment>
<organism evidence="1 2">
    <name type="scientific">Laceyella putida</name>
    <dbReference type="NCBI Taxonomy" id="110101"/>
    <lineage>
        <taxon>Bacteria</taxon>
        <taxon>Bacillati</taxon>
        <taxon>Bacillota</taxon>
        <taxon>Bacilli</taxon>
        <taxon>Bacillales</taxon>
        <taxon>Thermoactinomycetaceae</taxon>
        <taxon>Laceyella</taxon>
    </lineage>
</organism>
<dbReference type="SUPFAM" id="SSF109854">
    <property type="entry name" value="DinB/YfiT-like putative metalloenzymes"/>
    <property type="match status" value="1"/>
</dbReference>
<protein>
    <submittedName>
        <fullName evidence="1">DinB family protein</fullName>
    </submittedName>
</protein>
<gene>
    <name evidence="1" type="ORF">ACFQNG_01450</name>
</gene>
<reference evidence="2" key="1">
    <citation type="journal article" date="2019" name="Int. J. Syst. Evol. Microbiol.">
        <title>The Global Catalogue of Microorganisms (GCM) 10K type strain sequencing project: providing services to taxonomists for standard genome sequencing and annotation.</title>
        <authorList>
            <consortium name="The Broad Institute Genomics Platform"/>
            <consortium name="The Broad Institute Genome Sequencing Center for Infectious Disease"/>
            <person name="Wu L."/>
            <person name="Ma J."/>
        </authorList>
    </citation>
    <scope>NUCLEOTIDE SEQUENCE [LARGE SCALE GENOMIC DNA]</scope>
    <source>
        <strain evidence="2">CGMCC 1.12942</strain>
    </source>
</reference>
<evidence type="ECO:0000313" key="1">
    <source>
        <dbReference type="EMBL" id="MFC7439831.1"/>
    </source>
</evidence>
<dbReference type="EMBL" id="JBHTBW010000005">
    <property type="protein sequence ID" value="MFC7439831.1"/>
    <property type="molecule type" value="Genomic_DNA"/>
</dbReference>
<dbReference type="RefSeq" id="WP_379863019.1">
    <property type="nucleotide sequence ID" value="NZ_JBHTBW010000005.1"/>
</dbReference>
<accession>A0ABW2RFS1</accession>
<name>A0ABW2RFS1_9BACL</name>